<comment type="caution">
    <text evidence="1">The sequence shown here is derived from an EMBL/GenBank/DDBJ whole genome shotgun (WGS) entry which is preliminary data.</text>
</comment>
<dbReference type="STRING" id="314230.DSM3645_02378"/>
<organism evidence="1 2">
    <name type="scientific">Blastopirellula marina DSM 3645</name>
    <dbReference type="NCBI Taxonomy" id="314230"/>
    <lineage>
        <taxon>Bacteria</taxon>
        <taxon>Pseudomonadati</taxon>
        <taxon>Planctomycetota</taxon>
        <taxon>Planctomycetia</taxon>
        <taxon>Pirellulales</taxon>
        <taxon>Pirellulaceae</taxon>
        <taxon>Blastopirellula</taxon>
    </lineage>
</organism>
<evidence type="ECO:0000313" key="1">
    <source>
        <dbReference type="EMBL" id="EAQ79285.1"/>
    </source>
</evidence>
<evidence type="ECO:0000313" key="2">
    <source>
        <dbReference type="Proteomes" id="UP000004358"/>
    </source>
</evidence>
<dbReference type="Proteomes" id="UP000004358">
    <property type="component" value="Unassembled WGS sequence"/>
</dbReference>
<reference evidence="1 2" key="1">
    <citation type="submission" date="2006-02" db="EMBL/GenBank/DDBJ databases">
        <authorList>
            <person name="Amann R."/>
            <person name="Ferriera S."/>
            <person name="Johnson J."/>
            <person name="Kravitz S."/>
            <person name="Halpern A."/>
            <person name="Remington K."/>
            <person name="Beeson K."/>
            <person name="Tran B."/>
            <person name="Rogers Y.-H."/>
            <person name="Friedman R."/>
            <person name="Venter J.C."/>
        </authorList>
    </citation>
    <scope>NUCLEOTIDE SEQUENCE [LARGE SCALE GENOMIC DNA]</scope>
    <source>
        <strain evidence="1 2">DSM 3645</strain>
    </source>
</reference>
<dbReference type="AlphaFoldDB" id="A3ZVD9"/>
<sequence length="96" mass="10463">MLVGAALAARWSRRVDSNDATVGQIDTKKRPLSLTSVVFLVLAETYQGFSLCREIFAARHGLCFYSSPILACAFSSRIASARDPVELAVFLVRLVA</sequence>
<proteinExistence type="predicted"/>
<gene>
    <name evidence="1" type="ORF">DSM3645_02378</name>
</gene>
<name>A3ZVD9_9BACT</name>
<accession>A3ZVD9</accession>
<dbReference type="EMBL" id="AANZ01000014">
    <property type="protein sequence ID" value="EAQ79285.1"/>
    <property type="molecule type" value="Genomic_DNA"/>
</dbReference>
<protein>
    <submittedName>
        <fullName evidence="1">Uncharacterized protein</fullName>
    </submittedName>
</protein>
<dbReference type="HOGENOM" id="CLU_2354190_0_0_0"/>